<dbReference type="SMART" id="SM01217">
    <property type="entry name" value="Fn3_like"/>
    <property type="match status" value="1"/>
</dbReference>
<dbReference type="InterPro" id="IPR002772">
    <property type="entry name" value="Glyco_hydro_3_C"/>
</dbReference>
<dbReference type="GO" id="GO:0005975">
    <property type="term" value="P:carbohydrate metabolic process"/>
    <property type="evidence" value="ECO:0007669"/>
    <property type="project" value="InterPro"/>
</dbReference>
<comment type="function">
    <text evidence="3">Catalyzes the hydrolysis of a non-reducing terminal alpha-L-arabinopyranosidic linkage in ginsenoside Rb2 (alpha-L-arabinopyranosyl-(1-&gt;6)-alpha-D-glucopyranosyl) to release alpha-D-glucopyranosyl (Rd). It is not able to hydrolyze alpha-L-arabinofuranosyl-(1-&gt;6)-alpha-D-glucopyranosyl (Rc).</text>
</comment>
<feature type="domain" description="Fibronectin type III-like" evidence="5">
    <location>
        <begin position="592"/>
        <end position="662"/>
    </location>
</feature>
<accession>A0A9X2D9V0</accession>
<dbReference type="RefSeq" id="WP_250827895.1">
    <property type="nucleotide sequence ID" value="NZ_JAMOIL010000018.1"/>
</dbReference>
<dbReference type="Gene3D" id="3.20.20.300">
    <property type="entry name" value="Glycoside hydrolase, family 3, N-terminal domain"/>
    <property type="match status" value="1"/>
</dbReference>
<dbReference type="PANTHER" id="PTHR42715">
    <property type="entry name" value="BETA-GLUCOSIDASE"/>
    <property type="match status" value="1"/>
</dbReference>
<evidence type="ECO:0000256" key="4">
    <source>
        <dbReference type="ARBA" id="ARBA00074219"/>
    </source>
</evidence>
<comment type="caution">
    <text evidence="6">The sequence shown here is derived from an EMBL/GenBank/DDBJ whole genome shotgun (WGS) entry which is preliminary data.</text>
</comment>
<dbReference type="InterPro" id="IPR026891">
    <property type="entry name" value="Fn3-like"/>
</dbReference>
<evidence type="ECO:0000256" key="2">
    <source>
        <dbReference type="ARBA" id="ARBA00022801"/>
    </source>
</evidence>
<dbReference type="PRINTS" id="PR00133">
    <property type="entry name" value="GLHYDRLASE3"/>
</dbReference>
<protein>
    <recommendedName>
        <fullName evidence="4">Exo-alpha-(1-&gt;6)-L-arabinopyranosidase</fullName>
    </recommendedName>
</protein>
<dbReference type="InterPro" id="IPR036962">
    <property type="entry name" value="Glyco_hydro_3_N_sf"/>
</dbReference>
<dbReference type="InterPro" id="IPR017853">
    <property type="entry name" value="GH"/>
</dbReference>
<dbReference type="PANTHER" id="PTHR42715:SF10">
    <property type="entry name" value="BETA-GLUCOSIDASE"/>
    <property type="match status" value="1"/>
</dbReference>
<dbReference type="AlphaFoldDB" id="A0A9X2D9V0"/>
<comment type="similarity">
    <text evidence="1">Belongs to the glycosyl hydrolase 3 family.</text>
</comment>
<dbReference type="FunFam" id="2.60.40.10:FF:000495">
    <property type="entry name" value="Periplasmic beta-glucosidase"/>
    <property type="match status" value="1"/>
</dbReference>
<dbReference type="GO" id="GO:0008422">
    <property type="term" value="F:beta-glucosidase activity"/>
    <property type="evidence" value="ECO:0007669"/>
    <property type="project" value="UniProtKB-ARBA"/>
</dbReference>
<dbReference type="SUPFAM" id="SSF52279">
    <property type="entry name" value="Beta-D-glucan exohydrolase, C-terminal domain"/>
    <property type="match status" value="1"/>
</dbReference>
<keyword evidence="2 6" id="KW-0378">Hydrolase</keyword>
<dbReference type="Gene3D" id="2.60.40.10">
    <property type="entry name" value="Immunoglobulins"/>
    <property type="match status" value="1"/>
</dbReference>
<dbReference type="InterPro" id="IPR050288">
    <property type="entry name" value="Cellulose_deg_GH3"/>
</dbReference>
<reference evidence="6" key="1">
    <citation type="submission" date="2022-05" db="EMBL/GenBank/DDBJ databases">
        <authorList>
            <person name="Tuo L."/>
        </authorList>
    </citation>
    <scope>NUCLEOTIDE SEQUENCE</scope>
    <source>
        <strain evidence="6">BSK12Z-4</strain>
    </source>
</reference>
<evidence type="ECO:0000313" key="7">
    <source>
        <dbReference type="Proteomes" id="UP001139485"/>
    </source>
</evidence>
<dbReference type="InterPro" id="IPR013783">
    <property type="entry name" value="Ig-like_fold"/>
</dbReference>
<sequence>MGPTDSPYTDLEAIAGLTLEEKASLGSGQSFWRTKAVGEIPGVLVTDGPHGLRKQEEKGDHLGMGGSVPATCFPPAAGLGQTWDLDLVHRVGEALGTECQAEGVAVLLGPGVNIKRSPLGGRNFEYYSEDPLVAGAMGAAWINGVQSQGVGTSLKHYALNNQEDDRMRSSSDVDARPLREVYLRAFERAVRDSRPWTVMCSYNRVNGVLVSQNAFLLAEVLVGEWDYEGLVVSDWGAVADRVEAVRAGLDLQMPADGGLSDAEVVDAVKNGVLDEAAVDRAAARVAGLATRATAAARPGTTFDADAHHALAREAAARSIVLLRNEPVGDAPLLPLTGTGSVAVIGEQARTPRYQGGGSSHVNPTRLDVPLEELTAALDGQGVGSVTFAPGYTASMVPDQALVDEAVAAAAAAQTCVLFIGLTDGIESEGYDRKDLQLPADQLALLEAVAAVQPRTVVVLTHGSVVDVAPLFAAVPAVVDGALLGQGGGKAVADVLTGELNPSGRLTETVPLRLADTPAFLSFPGEHSHVRYGEGLFVGYKWYDARDMEVALPFGFGLSYTTFAHTGLSLSADEDAVTATVTVTNTGQRAGREVVQAYVGLPGSAYQRAVRVLGGFASVDLEPGESREVTVIIEHRDLEVWDERVSRFVLEPGTYVVQTGSSSRDLHTFAEVEVAGEIVRLPLDLESTLKEVLADPYAGSRVADALPFAKSMQESGNDDDSLGGDMAEMMGAIPVGRLLGFQPSDDPAATKAALVDLLETANAQH</sequence>
<dbReference type="EMBL" id="JAMOIL010000018">
    <property type="protein sequence ID" value="MCM0621467.1"/>
    <property type="molecule type" value="Genomic_DNA"/>
</dbReference>
<proteinExistence type="inferred from homology"/>
<dbReference type="InterPro" id="IPR001764">
    <property type="entry name" value="Glyco_hydro_3_N"/>
</dbReference>
<dbReference type="Pfam" id="PF14310">
    <property type="entry name" value="Fn3-like"/>
    <property type="match status" value="1"/>
</dbReference>
<dbReference type="Proteomes" id="UP001139485">
    <property type="component" value="Unassembled WGS sequence"/>
</dbReference>
<evidence type="ECO:0000259" key="5">
    <source>
        <dbReference type="SMART" id="SM01217"/>
    </source>
</evidence>
<dbReference type="SUPFAM" id="SSF51445">
    <property type="entry name" value="(Trans)glycosidases"/>
    <property type="match status" value="1"/>
</dbReference>
<organism evidence="6 7">
    <name type="scientific">Nocardioides bruguierae</name>
    <dbReference type="NCBI Taxonomy" id="2945102"/>
    <lineage>
        <taxon>Bacteria</taxon>
        <taxon>Bacillati</taxon>
        <taxon>Actinomycetota</taxon>
        <taxon>Actinomycetes</taxon>
        <taxon>Propionibacteriales</taxon>
        <taxon>Nocardioidaceae</taxon>
        <taxon>Nocardioides</taxon>
    </lineage>
</organism>
<evidence type="ECO:0000256" key="3">
    <source>
        <dbReference type="ARBA" id="ARBA00058905"/>
    </source>
</evidence>
<dbReference type="Pfam" id="PF00933">
    <property type="entry name" value="Glyco_hydro_3"/>
    <property type="match status" value="1"/>
</dbReference>
<evidence type="ECO:0000256" key="1">
    <source>
        <dbReference type="ARBA" id="ARBA00005336"/>
    </source>
</evidence>
<dbReference type="Pfam" id="PF01915">
    <property type="entry name" value="Glyco_hydro_3_C"/>
    <property type="match status" value="1"/>
</dbReference>
<dbReference type="InterPro" id="IPR036881">
    <property type="entry name" value="Glyco_hydro_3_C_sf"/>
</dbReference>
<name>A0A9X2D9V0_9ACTN</name>
<dbReference type="Gene3D" id="3.40.50.1700">
    <property type="entry name" value="Glycoside hydrolase family 3 C-terminal domain"/>
    <property type="match status" value="1"/>
</dbReference>
<evidence type="ECO:0000313" key="6">
    <source>
        <dbReference type="EMBL" id="MCM0621467.1"/>
    </source>
</evidence>
<gene>
    <name evidence="6" type="ORF">M8330_14325</name>
</gene>
<keyword evidence="7" id="KW-1185">Reference proteome</keyword>